<gene>
    <name evidence="2" type="ORF">GXP67_08700</name>
</gene>
<dbReference type="RefSeq" id="WP_162442786.1">
    <property type="nucleotide sequence ID" value="NZ_CP048222.1"/>
</dbReference>
<dbReference type="InterPro" id="IPR021638">
    <property type="entry name" value="DUF3244"/>
</dbReference>
<keyword evidence="1" id="KW-0732">Signal</keyword>
<dbReference type="InterPro" id="IPR026444">
    <property type="entry name" value="Secre_tail"/>
</dbReference>
<accession>A0A6C0GG20</accession>
<organism evidence="2 3">
    <name type="scientific">Rhodocytophaga rosea</name>
    <dbReference type="NCBI Taxonomy" id="2704465"/>
    <lineage>
        <taxon>Bacteria</taxon>
        <taxon>Pseudomonadati</taxon>
        <taxon>Bacteroidota</taxon>
        <taxon>Cytophagia</taxon>
        <taxon>Cytophagales</taxon>
        <taxon>Rhodocytophagaceae</taxon>
        <taxon>Rhodocytophaga</taxon>
    </lineage>
</organism>
<proteinExistence type="predicted"/>
<sequence>MRLSIKFLRSAWVVCTAFASLAFYGNPVQATALNSSAIHTPADTMDASKKMRVVFIPNSTYKNFKIGIESNVKTDVNIQVINQKGMVVYSDLIENVSKKLEEVDFSFLKKGEYTVKVTNQQDAYTKTLVIP</sequence>
<protein>
    <submittedName>
        <fullName evidence="2">T9SS type A sorting domain-containing protein</fullName>
    </submittedName>
</protein>
<evidence type="ECO:0000256" key="1">
    <source>
        <dbReference type="SAM" id="SignalP"/>
    </source>
</evidence>
<dbReference type="Pfam" id="PF11589">
    <property type="entry name" value="DUF3244"/>
    <property type="match status" value="1"/>
</dbReference>
<dbReference type="Gene3D" id="2.60.40.3080">
    <property type="match status" value="1"/>
</dbReference>
<dbReference type="KEGG" id="rhoz:GXP67_08700"/>
<name>A0A6C0GG20_9BACT</name>
<dbReference type="NCBIfam" id="TIGR04183">
    <property type="entry name" value="Por_Secre_tail"/>
    <property type="match status" value="1"/>
</dbReference>
<feature type="signal peptide" evidence="1">
    <location>
        <begin position="1"/>
        <end position="30"/>
    </location>
</feature>
<keyword evidence="3" id="KW-1185">Reference proteome</keyword>
<dbReference type="EMBL" id="CP048222">
    <property type="protein sequence ID" value="QHT66733.1"/>
    <property type="molecule type" value="Genomic_DNA"/>
</dbReference>
<dbReference type="AlphaFoldDB" id="A0A6C0GG20"/>
<feature type="chain" id="PRO_5025509828" evidence="1">
    <location>
        <begin position="31"/>
        <end position="131"/>
    </location>
</feature>
<dbReference type="Proteomes" id="UP000480178">
    <property type="component" value="Chromosome"/>
</dbReference>
<evidence type="ECO:0000313" key="3">
    <source>
        <dbReference type="Proteomes" id="UP000480178"/>
    </source>
</evidence>
<reference evidence="2 3" key="1">
    <citation type="submission" date="2020-01" db="EMBL/GenBank/DDBJ databases">
        <authorList>
            <person name="Kim M.K."/>
        </authorList>
    </citation>
    <scope>NUCLEOTIDE SEQUENCE [LARGE SCALE GENOMIC DNA]</scope>
    <source>
        <strain evidence="2 3">172606-1</strain>
    </source>
</reference>
<evidence type="ECO:0000313" key="2">
    <source>
        <dbReference type="EMBL" id="QHT66733.1"/>
    </source>
</evidence>